<dbReference type="EMBL" id="JARYMX010000007">
    <property type="protein sequence ID" value="KAJ9540525.1"/>
    <property type="molecule type" value="Genomic_DNA"/>
</dbReference>
<dbReference type="Pfam" id="PF00654">
    <property type="entry name" value="Voltage_CLC"/>
    <property type="match status" value="1"/>
</dbReference>
<dbReference type="PROSITE" id="PS51371">
    <property type="entry name" value="CBS"/>
    <property type="match status" value="1"/>
</dbReference>
<feature type="transmembrane region" description="Helical" evidence="14">
    <location>
        <begin position="466"/>
        <end position="499"/>
    </location>
</feature>
<keyword evidence="7 14" id="KW-1133">Transmembrane helix</keyword>
<dbReference type="SUPFAM" id="SSF81340">
    <property type="entry name" value="Clc chloride channel"/>
    <property type="match status" value="1"/>
</dbReference>
<proteinExistence type="inferred from homology"/>
<dbReference type="InterPro" id="IPR002251">
    <property type="entry name" value="Cl_channel_pln"/>
</dbReference>
<protein>
    <recommendedName>
        <fullName evidence="14">Chloride channel protein</fullName>
    </recommendedName>
</protein>
<evidence type="ECO:0000313" key="18">
    <source>
        <dbReference type="Proteomes" id="UP001172457"/>
    </source>
</evidence>
<comment type="similarity">
    <text evidence="2 14">Belongs to the chloride channel (TC 2.A.49) family.</text>
</comment>
<evidence type="ECO:0000256" key="13">
    <source>
        <dbReference type="PROSITE-ProRule" id="PRU00703"/>
    </source>
</evidence>
<dbReference type="InterPro" id="IPR014743">
    <property type="entry name" value="Cl-channel_core"/>
</dbReference>
<keyword evidence="6" id="KW-0407">Ion channel</keyword>
<dbReference type="InterPro" id="IPR001807">
    <property type="entry name" value="ClC"/>
</dbReference>
<keyword evidence="8 14" id="KW-0406">Ion transport</keyword>
<name>A0AA38SD12_9ASTR</name>
<dbReference type="FunFam" id="1.10.3080.10:FF:000004">
    <property type="entry name" value="Chloride channel ClC3"/>
    <property type="match status" value="1"/>
</dbReference>
<dbReference type="CDD" id="cd03685">
    <property type="entry name" value="ClC_6_like"/>
    <property type="match status" value="1"/>
</dbReference>
<feature type="transmembrane region" description="Helical" evidence="14">
    <location>
        <begin position="140"/>
        <end position="168"/>
    </location>
</feature>
<evidence type="ECO:0000256" key="6">
    <source>
        <dbReference type="ARBA" id="ARBA00022882"/>
    </source>
</evidence>
<keyword evidence="6" id="KW-0851">Voltage-gated channel</keyword>
<evidence type="ECO:0000256" key="2">
    <source>
        <dbReference type="ARBA" id="ARBA00009476"/>
    </source>
</evidence>
<evidence type="ECO:0000256" key="14">
    <source>
        <dbReference type="RuleBase" id="RU361221"/>
    </source>
</evidence>
<dbReference type="InterPro" id="IPR046342">
    <property type="entry name" value="CBS_dom_sf"/>
</dbReference>
<evidence type="ECO:0000256" key="5">
    <source>
        <dbReference type="ARBA" id="ARBA00022737"/>
    </source>
</evidence>
<evidence type="ECO:0000259" key="16">
    <source>
        <dbReference type="PROSITE" id="PS51371"/>
    </source>
</evidence>
<feature type="transmembrane region" description="Helical" evidence="14">
    <location>
        <begin position="317"/>
        <end position="337"/>
    </location>
</feature>
<feature type="transmembrane region" description="Helical" evidence="14">
    <location>
        <begin position="520"/>
        <end position="545"/>
    </location>
</feature>
<dbReference type="PANTHER" id="PTHR11689">
    <property type="entry name" value="CHLORIDE CHANNEL PROTEIN CLC FAMILY MEMBER"/>
    <property type="match status" value="1"/>
</dbReference>
<feature type="transmembrane region" description="Helical" evidence="14">
    <location>
        <begin position="255"/>
        <end position="279"/>
    </location>
</feature>
<feature type="transmembrane region" description="Helical" evidence="14">
    <location>
        <begin position="343"/>
        <end position="362"/>
    </location>
</feature>
<dbReference type="PANTHER" id="PTHR11689:SF67">
    <property type="entry name" value="CHLORIDE CHANNEL PROTEIN CLC-A"/>
    <property type="match status" value="1"/>
</dbReference>
<dbReference type="SUPFAM" id="SSF54631">
    <property type="entry name" value="CBS-domain pair"/>
    <property type="match status" value="1"/>
</dbReference>
<evidence type="ECO:0000256" key="3">
    <source>
        <dbReference type="ARBA" id="ARBA00022448"/>
    </source>
</evidence>
<keyword evidence="9 13" id="KW-0129">CBS domain</keyword>
<dbReference type="PRINTS" id="PR01120">
    <property type="entry name" value="CLCHANNELPLT"/>
</dbReference>
<feature type="transmembrane region" description="Helical" evidence="14">
    <location>
        <begin position="382"/>
        <end position="403"/>
    </location>
</feature>
<evidence type="ECO:0000256" key="8">
    <source>
        <dbReference type="ARBA" id="ARBA00023065"/>
    </source>
</evidence>
<evidence type="ECO:0000256" key="10">
    <source>
        <dbReference type="ARBA" id="ARBA00023136"/>
    </source>
</evidence>
<keyword evidence="11" id="KW-0869">Chloride channel</keyword>
<keyword evidence="4 14" id="KW-0812">Transmembrane</keyword>
<evidence type="ECO:0000313" key="17">
    <source>
        <dbReference type="EMBL" id="KAJ9540525.1"/>
    </source>
</evidence>
<feature type="transmembrane region" description="Helical" evidence="14">
    <location>
        <begin position="285"/>
        <end position="305"/>
    </location>
</feature>
<keyword evidence="3 14" id="KW-0813">Transport</keyword>
<dbReference type="PRINTS" id="PR00762">
    <property type="entry name" value="CLCHANNEL"/>
</dbReference>
<reference evidence="17" key="1">
    <citation type="submission" date="2023-03" db="EMBL/GenBank/DDBJ databases">
        <title>Chromosome-scale reference genome and RAD-based genetic map of yellow starthistle (Centaurea solstitialis) reveal putative structural variation and QTLs associated with invader traits.</title>
        <authorList>
            <person name="Reatini B."/>
            <person name="Cang F.A."/>
            <person name="Jiang Q."/>
            <person name="Mckibben M.T.W."/>
            <person name="Barker M.S."/>
            <person name="Rieseberg L.H."/>
            <person name="Dlugosch K.M."/>
        </authorList>
    </citation>
    <scope>NUCLEOTIDE SEQUENCE</scope>
    <source>
        <strain evidence="17">CAN-66</strain>
        <tissue evidence="17">Leaf</tissue>
    </source>
</reference>
<accession>A0AA38SD12</accession>
<evidence type="ECO:0000256" key="12">
    <source>
        <dbReference type="ARBA" id="ARBA00023214"/>
    </source>
</evidence>
<comment type="subcellular location">
    <subcellularLocation>
        <location evidence="1 14">Membrane</location>
        <topology evidence="1 14">Multi-pass membrane protein</topology>
    </subcellularLocation>
</comment>
<gene>
    <name evidence="17" type="ORF">OSB04_027031</name>
</gene>
<dbReference type="AlphaFoldDB" id="A0AA38SD12"/>
<dbReference type="InterPro" id="IPR000644">
    <property type="entry name" value="CBS_dom"/>
</dbReference>
<dbReference type="GO" id="GO:0009671">
    <property type="term" value="F:nitrate:proton symporter activity"/>
    <property type="evidence" value="ECO:0007669"/>
    <property type="project" value="TreeGrafter"/>
</dbReference>
<feature type="transmembrane region" description="Helical" evidence="14">
    <location>
        <begin position="827"/>
        <end position="846"/>
    </location>
</feature>
<feature type="domain" description="CBS" evidence="16">
    <location>
        <begin position="718"/>
        <end position="784"/>
    </location>
</feature>
<keyword evidence="5" id="KW-0677">Repeat</keyword>
<organism evidence="17 18">
    <name type="scientific">Centaurea solstitialis</name>
    <name type="common">yellow star-thistle</name>
    <dbReference type="NCBI Taxonomy" id="347529"/>
    <lineage>
        <taxon>Eukaryota</taxon>
        <taxon>Viridiplantae</taxon>
        <taxon>Streptophyta</taxon>
        <taxon>Embryophyta</taxon>
        <taxon>Tracheophyta</taxon>
        <taxon>Spermatophyta</taxon>
        <taxon>Magnoliopsida</taxon>
        <taxon>eudicotyledons</taxon>
        <taxon>Gunneridae</taxon>
        <taxon>Pentapetalae</taxon>
        <taxon>asterids</taxon>
        <taxon>campanulids</taxon>
        <taxon>Asterales</taxon>
        <taxon>Asteraceae</taxon>
        <taxon>Carduoideae</taxon>
        <taxon>Cardueae</taxon>
        <taxon>Centaureinae</taxon>
        <taxon>Centaurea</taxon>
    </lineage>
</organism>
<keyword evidence="12 14" id="KW-0868">Chloride</keyword>
<evidence type="ECO:0000256" key="1">
    <source>
        <dbReference type="ARBA" id="ARBA00004141"/>
    </source>
</evidence>
<dbReference type="Proteomes" id="UP001172457">
    <property type="component" value="Chromosome 7"/>
</dbReference>
<dbReference type="GO" id="GO:0034707">
    <property type="term" value="C:chloride channel complex"/>
    <property type="evidence" value="ECO:0007669"/>
    <property type="project" value="UniProtKB-KW"/>
</dbReference>
<feature type="region of interest" description="Disordered" evidence="15">
    <location>
        <begin position="1"/>
        <end position="38"/>
    </location>
</feature>
<keyword evidence="10 14" id="KW-0472">Membrane</keyword>
<dbReference type="GO" id="GO:0009705">
    <property type="term" value="C:plant-type vacuole membrane"/>
    <property type="evidence" value="ECO:0007669"/>
    <property type="project" value="TreeGrafter"/>
</dbReference>
<feature type="transmembrane region" description="Helical" evidence="14">
    <location>
        <begin position="98"/>
        <end position="119"/>
    </location>
</feature>
<evidence type="ECO:0000256" key="7">
    <source>
        <dbReference type="ARBA" id="ARBA00022989"/>
    </source>
</evidence>
<comment type="caution">
    <text evidence="17">The sequence shown here is derived from an EMBL/GenBank/DDBJ whole genome shotgun (WGS) entry which is preliminary data.</text>
</comment>
<evidence type="ECO:0000256" key="11">
    <source>
        <dbReference type="ARBA" id="ARBA00023173"/>
    </source>
</evidence>
<dbReference type="GO" id="GO:0005247">
    <property type="term" value="F:voltage-gated chloride channel activity"/>
    <property type="evidence" value="ECO:0007669"/>
    <property type="project" value="InterPro"/>
</dbReference>
<feature type="transmembrane region" description="Helical" evidence="14">
    <location>
        <begin position="551"/>
        <end position="568"/>
    </location>
</feature>
<dbReference type="Gene3D" id="1.10.3080.10">
    <property type="entry name" value="Clc chloride channel"/>
    <property type="match status" value="1"/>
</dbReference>
<evidence type="ECO:0000256" key="15">
    <source>
        <dbReference type="SAM" id="MobiDB-lite"/>
    </source>
</evidence>
<evidence type="ECO:0000256" key="4">
    <source>
        <dbReference type="ARBA" id="ARBA00022692"/>
    </source>
</evidence>
<dbReference type="CDD" id="cd04591">
    <property type="entry name" value="CBS_pair_voltage-gated_CLC_euk_bac"/>
    <property type="match status" value="1"/>
</dbReference>
<evidence type="ECO:0000256" key="9">
    <source>
        <dbReference type="ARBA" id="ARBA00023122"/>
    </source>
</evidence>
<sequence>MRTAFDQMEGESDQLAETTTYHMEEQTEPQEGEPKSNSVYEPLLETNRSLSSIPLAVIGTKVSHIESLDYEINENDLFKHDWRSRSKVQVLQYTFVKWLQAFLVGLLTGVIATLINLAVENISGYKLLAVFHYIKEERYMMGFFFMTGSNLLLTLVATVLCVFFAPTAAGPGVPEIKAYLNGVDTPEMYNATTLFVKIIGSIGAVSAGLDLGKEGPLIHIGACIASLIGQGGPDNYQIKWRWIRYFNNDRDRRDIITYGASSGVCAAFRAPVGGVLFSLEEVATWWRSALLWRTFFTTAIVVVVLRASMDYCKAGDCGLFGQGGLIMFDVSGVTVTYHFVDLIPITVIGIIGGVLGSLYNHLLHKVLRVYSVINEKGRLAKILLSLTVALFTSACQFGLPFLVSCKPCDPSLVDFECPNTKRMGNFKQFNCPKGHYNDLATLLLTSNDDAVHNIFSINTSTEYQTISLAIFFTLYCILGLITFGIAVPSGLFLPILLMGSSYGRMIGIAMEPYTKMDQGLYAVLGAAALMAGSMRMTVSICVIFLELTDNLLLLPITMFVLLIAKSVGDCFNPSIYEIIIDLKGLPFLEAHPKPWMRNITVADLVAVKPPVVTLSGIEKVSRILDVLRNTTHNGFPVVDNIVMPHVGQVSEVHGLVLRAHLLLVLKKKWLLKERRRTEEWEIRERISCVDVAERWGKIKEVTLTKEETEMYVDLHPLTNTTPYSVVETMSVAKAMVQFREVGLRHMLVLPKYSGPGVPPVLGILTRQDLRAHNILSAFPHLKKSHAVVLSMIRNLFAHVFIATNSYLNNLPLHVPRGKHKTVVHKKVLFFFFFFFEDFFFFTLAPGPRLNMAKISMLHRPFFAKSGRSSETLFYLFLRKHCSSVLFIGTVHPLKKIFSEADMTRTSDLEAALEQHKVEVAATIATNTKRLDQMQEMIEKNKAETDKQHAEGMQLLKALQPPTNTTAATSQSIIPPPPTTAIPTAAIPSTFPIIVPQPPPSRHTFSMPAPTHPLTLPIITQPSAAYTSFSGLRFDSQGYPIPTTPSNDFIDPFSTWEDHGFHNRRPSVSAESTFQNFPDYSSGVPNGRFLGQLPPIPQNNGYERGWGPGADFRLRKLEMPLFEGEDVFGWVYRIERFFDIQRVMTSGERLRAAVLCLEGPVLAWFRWTDSRTPFRSCEELKCRMMDRFQPSQEGSLYEQFPNVS</sequence>
<keyword evidence="18" id="KW-1185">Reference proteome</keyword>
<dbReference type="InterPro" id="IPR051280">
    <property type="entry name" value="Cl-channel/antiporter"/>
</dbReference>